<dbReference type="PANTHER" id="PTHR37467:SF1">
    <property type="entry name" value="EXPORTED CALCIUM-BINDING GLYCOPROTEIN"/>
    <property type="match status" value="1"/>
</dbReference>
<feature type="region of interest" description="Disordered" evidence="5">
    <location>
        <begin position="185"/>
        <end position="266"/>
    </location>
</feature>
<dbReference type="EMBL" id="MFRE01000019">
    <property type="protein sequence ID" value="OGH93841.1"/>
    <property type="molecule type" value="Genomic_DNA"/>
</dbReference>
<protein>
    <submittedName>
        <fullName evidence="7">Uncharacterized protein</fullName>
    </submittedName>
</protein>
<keyword evidence="6" id="KW-0472">Membrane</keyword>
<dbReference type="STRING" id="1798709.A2538_03155"/>
<reference evidence="7 8" key="1">
    <citation type="journal article" date="2016" name="Nat. Commun.">
        <title>Thousands of microbial genomes shed light on interconnected biogeochemical processes in an aquifer system.</title>
        <authorList>
            <person name="Anantharaman K."/>
            <person name="Brown C.T."/>
            <person name="Hug L.A."/>
            <person name="Sharon I."/>
            <person name="Castelle C.J."/>
            <person name="Probst A.J."/>
            <person name="Thomas B.C."/>
            <person name="Singh A."/>
            <person name="Wilkins M.J."/>
            <person name="Karaoz U."/>
            <person name="Brodie E.L."/>
            <person name="Williams K.H."/>
            <person name="Hubbard S.S."/>
            <person name="Banfield J.F."/>
        </authorList>
    </citation>
    <scope>NUCLEOTIDE SEQUENCE [LARGE SCALE GENOMIC DNA]</scope>
</reference>
<evidence type="ECO:0000256" key="5">
    <source>
        <dbReference type="SAM" id="MobiDB-lite"/>
    </source>
</evidence>
<evidence type="ECO:0000256" key="4">
    <source>
        <dbReference type="ARBA" id="ARBA00022837"/>
    </source>
</evidence>
<dbReference type="Proteomes" id="UP000178254">
    <property type="component" value="Unassembled WGS sequence"/>
</dbReference>
<evidence type="ECO:0000313" key="7">
    <source>
        <dbReference type="EMBL" id="OGH93841.1"/>
    </source>
</evidence>
<keyword evidence="2" id="KW-0964">Secreted</keyword>
<feature type="compositionally biased region" description="Basic and acidic residues" evidence="5">
    <location>
        <begin position="195"/>
        <end position="212"/>
    </location>
</feature>
<feature type="region of interest" description="Disordered" evidence="5">
    <location>
        <begin position="1"/>
        <end position="27"/>
    </location>
</feature>
<evidence type="ECO:0000256" key="2">
    <source>
        <dbReference type="ARBA" id="ARBA00022525"/>
    </source>
</evidence>
<keyword evidence="3" id="KW-0732">Signal</keyword>
<evidence type="ECO:0000256" key="3">
    <source>
        <dbReference type="ARBA" id="ARBA00022729"/>
    </source>
</evidence>
<dbReference type="InterPro" id="IPR053180">
    <property type="entry name" value="Ca-binding_acidic-repeat"/>
</dbReference>
<keyword evidence="4" id="KW-0106">Calcium</keyword>
<comment type="subcellular location">
    <subcellularLocation>
        <location evidence="1">Secreted</location>
    </subcellularLocation>
</comment>
<keyword evidence="6" id="KW-0812">Transmembrane</keyword>
<comment type="caution">
    <text evidence="7">The sequence shown here is derived from an EMBL/GenBank/DDBJ whole genome shotgun (WGS) entry which is preliminary data.</text>
</comment>
<dbReference type="Pfam" id="PF18884">
    <property type="entry name" value="TSP3_bac"/>
    <property type="match status" value="1"/>
</dbReference>
<organism evidence="7 8">
    <name type="scientific">Candidatus Magasanikbacteria bacterium RIFOXYD2_FULL_41_14</name>
    <dbReference type="NCBI Taxonomy" id="1798709"/>
    <lineage>
        <taxon>Bacteria</taxon>
        <taxon>Candidatus Magasanikiibacteriota</taxon>
    </lineage>
</organism>
<feature type="compositionally biased region" description="Polar residues" evidence="5">
    <location>
        <begin position="1"/>
        <end position="13"/>
    </location>
</feature>
<keyword evidence="6" id="KW-1133">Transmembrane helix</keyword>
<feature type="transmembrane region" description="Helical" evidence="6">
    <location>
        <begin position="100"/>
        <end position="121"/>
    </location>
</feature>
<accession>A0A1F6PCF6</accession>
<sequence>MFDDQPVNNSSMPPANLPVAEPPDMFAGVENNETTAINSEPAMPVAPDALSAGILKKKDNPSPSLVANSLPPMSTDNSFASDAAVSPAMYNMKEPILGKILIALLLMLVVVGLAWGGSWLYANVYHRSTPTGVNGALLSETPQVAESVTIPPEAVAIPTSTDNVVVPGVAGATVNMANDEILFGEPIDSDQDGLDDTRETDLGTDINNKDTDSDGLTDGDEVTIWKTDPLNPDTDGDTHPDGTEVNFGYNPLGPGKLFDVSTATAE</sequence>
<dbReference type="PANTHER" id="PTHR37467">
    <property type="entry name" value="EXPORTED CALCIUM-BINDING GLYCOPROTEIN-RELATED"/>
    <property type="match status" value="1"/>
</dbReference>
<gene>
    <name evidence="7" type="ORF">A2538_03155</name>
</gene>
<dbReference type="InterPro" id="IPR059100">
    <property type="entry name" value="TSP3_bac"/>
</dbReference>
<evidence type="ECO:0000313" key="8">
    <source>
        <dbReference type="Proteomes" id="UP000178254"/>
    </source>
</evidence>
<proteinExistence type="predicted"/>
<evidence type="ECO:0000256" key="6">
    <source>
        <dbReference type="SAM" id="Phobius"/>
    </source>
</evidence>
<evidence type="ECO:0000256" key="1">
    <source>
        <dbReference type="ARBA" id="ARBA00004613"/>
    </source>
</evidence>
<dbReference type="AlphaFoldDB" id="A0A1F6PCF6"/>
<name>A0A1F6PCF6_9BACT</name>